<gene>
    <name evidence="2" type="ORF">GJ688_10460</name>
</gene>
<keyword evidence="3" id="KW-1185">Reference proteome</keyword>
<dbReference type="EMBL" id="WNKU01000011">
    <property type="protein sequence ID" value="MTV49399.1"/>
    <property type="molecule type" value="Genomic_DNA"/>
</dbReference>
<proteinExistence type="predicted"/>
<evidence type="ECO:0000259" key="1">
    <source>
        <dbReference type="Pfam" id="PF12102"/>
    </source>
</evidence>
<name>A0A6I3SKG8_HELMO</name>
<comment type="caution">
    <text evidence="2">The sequence shown here is derived from an EMBL/GenBank/DDBJ whole genome shotgun (WGS) entry which is preliminary data.</text>
</comment>
<evidence type="ECO:0000313" key="2">
    <source>
        <dbReference type="EMBL" id="MTV49399.1"/>
    </source>
</evidence>
<dbReference type="OrthoDB" id="9781481at2"/>
<evidence type="ECO:0000313" key="3">
    <source>
        <dbReference type="Proteomes" id="UP000430670"/>
    </source>
</evidence>
<protein>
    <submittedName>
        <fullName evidence="2">DUF3578 domain-containing protein</fullName>
    </submittedName>
</protein>
<dbReference type="AlphaFoldDB" id="A0A6I3SKG8"/>
<feature type="domain" description="Type IV methyl-directed restriction enzyme EcoKMcrB subunit DNA-binding" evidence="1">
    <location>
        <begin position="3"/>
        <end position="39"/>
    </location>
</feature>
<dbReference type="InterPro" id="IPR021961">
    <property type="entry name" value="McrB_DNA-bd"/>
</dbReference>
<reference evidence="2 3" key="1">
    <citation type="submission" date="2019-11" db="EMBL/GenBank/DDBJ databases">
        <title>Whole-genome sequence of a the green, strictly anaerobic photosynthetic bacterium Heliobacillus mobilis DSM 6151.</title>
        <authorList>
            <person name="Kyndt J.A."/>
            <person name="Meyer T.E."/>
        </authorList>
    </citation>
    <scope>NUCLEOTIDE SEQUENCE [LARGE SCALE GENOMIC DNA]</scope>
    <source>
        <strain evidence="2 3">DSM 6151</strain>
    </source>
</reference>
<dbReference type="RefSeq" id="WP_155476506.1">
    <property type="nucleotide sequence ID" value="NZ_WNKU01000011.1"/>
</dbReference>
<dbReference type="Pfam" id="PF12102">
    <property type="entry name" value="MrcB_N"/>
    <property type="match status" value="1"/>
</dbReference>
<dbReference type="Proteomes" id="UP000430670">
    <property type="component" value="Unassembled WGS sequence"/>
</dbReference>
<organism evidence="2 3">
    <name type="scientific">Heliobacterium mobile</name>
    <name type="common">Heliobacillus mobilis</name>
    <dbReference type="NCBI Taxonomy" id="28064"/>
    <lineage>
        <taxon>Bacteria</taxon>
        <taxon>Bacillati</taxon>
        <taxon>Bacillota</taxon>
        <taxon>Clostridia</taxon>
        <taxon>Eubacteriales</taxon>
        <taxon>Heliobacteriaceae</taxon>
        <taxon>Heliobacterium</taxon>
    </lineage>
</organism>
<accession>A0A6I3SKG8</accession>
<sequence length="43" mass="5101">MFHYEDLTIAYKLYGNGNVPKDEQIIKDMEVILQAYAKYMLET</sequence>